<name>A0A0W0RQ06_LEGBO</name>
<dbReference type="RefSeq" id="WP_058459444.1">
    <property type="nucleotide sequence ID" value="NZ_CAAAIY010000022.1"/>
</dbReference>
<evidence type="ECO:0000313" key="3">
    <source>
        <dbReference type="EMBL" id="KTC73152.1"/>
    </source>
</evidence>
<keyword evidence="2" id="KW-1133">Transmembrane helix</keyword>
<evidence type="ECO:0000313" key="4">
    <source>
        <dbReference type="Proteomes" id="UP000054695"/>
    </source>
</evidence>
<evidence type="ECO:0000256" key="1">
    <source>
        <dbReference type="SAM" id="MobiDB-lite"/>
    </source>
</evidence>
<organism evidence="3 4">
    <name type="scientific">Legionella bozemanae</name>
    <name type="common">Fluoribacter bozemanae</name>
    <dbReference type="NCBI Taxonomy" id="447"/>
    <lineage>
        <taxon>Bacteria</taxon>
        <taxon>Pseudomonadati</taxon>
        <taxon>Pseudomonadota</taxon>
        <taxon>Gammaproteobacteria</taxon>
        <taxon>Legionellales</taxon>
        <taxon>Legionellaceae</taxon>
        <taxon>Legionella</taxon>
    </lineage>
</organism>
<feature type="transmembrane region" description="Helical" evidence="2">
    <location>
        <begin position="64"/>
        <end position="87"/>
    </location>
</feature>
<accession>A0A0W0RQ06</accession>
<dbReference type="OrthoDB" id="5657192at2"/>
<dbReference type="Proteomes" id="UP000054695">
    <property type="component" value="Unassembled WGS sequence"/>
</dbReference>
<evidence type="ECO:0008006" key="5">
    <source>
        <dbReference type="Google" id="ProtNLM"/>
    </source>
</evidence>
<keyword evidence="2" id="KW-0472">Membrane</keyword>
<dbReference type="EMBL" id="LNXU01000019">
    <property type="protein sequence ID" value="KTC73152.1"/>
    <property type="molecule type" value="Genomic_DNA"/>
</dbReference>
<keyword evidence="4" id="KW-1185">Reference proteome</keyword>
<protein>
    <recommendedName>
        <fullName evidence="5">Transmembrane protein</fullName>
    </recommendedName>
</protein>
<feature type="compositionally biased region" description="Low complexity" evidence="1">
    <location>
        <begin position="134"/>
        <end position="145"/>
    </location>
</feature>
<dbReference type="STRING" id="447.Lboz_1798"/>
<sequence length="157" mass="16801">MEKNHKGQVIICSIDELPTAQQKQIRLASIGIGSLVLLIELLAFLAFGSFPSNSGSLFFYCADWFLFVALPFASFGLGSSFGFVLMLSDLGYALSLGYHSGAGSSSLNQPFSANESPSYHRSNHYSSHVSINPSSGRPMSGSSGMDISGNPYGTRSW</sequence>
<evidence type="ECO:0000256" key="2">
    <source>
        <dbReference type="SAM" id="Phobius"/>
    </source>
</evidence>
<feature type="transmembrane region" description="Helical" evidence="2">
    <location>
        <begin position="27"/>
        <end position="52"/>
    </location>
</feature>
<feature type="region of interest" description="Disordered" evidence="1">
    <location>
        <begin position="134"/>
        <end position="157"/>
    </location>
</feature>
<gene>
    <name evidence="3" type="ORF">Lboz_1798</name>
</gene>
<reference evidence="3 4" key="1">
    <citation type="submission" date="2015-11" db="EMBL/GenBank/DDBJ databases">
        <title>Genomic analysis of 38 Legionella species identifies large and diverse effector repertoires.</title>
        <authorList>
            <person name="Burstein D."/>
            <person name="Amaro F."/>
            <person name="Zusman T."/>
            <person name="Lifshitz Z."/>
            <person name="Cohen O."/>
            <person name="Gilbert J.A."/>
            <person name="Pupko T."/>
            <person name="Shuman H.A."/>
            <person name="Segal G."/>
        </authorList>
    </citation>
    <scope>NUCLEOTIDE SEQUENCE [LARGE SCALE GENOMIC DNA]</scope>
    <source>
        <strain evidence="3 4">WIGA</strain>
    </source>
</reference>
<comment type="caution">
    <text evidence="3">The sequence shown here is derived from an EMBL/GenBank/DDBJ whole genome shotgun (WGS) entry which is preliminary data.</text>
</comment>
<keyword evidence="2" id="KW-0812">Transmembrane</keyword>
<dbReference type="AlphaFoldDB" id="A0A0W0RQ06"/>
<proteinExistence type="predicted"/>